<dbReference type="InterPro" id="IPR014948">
    <property type="entry name" value="BrxA"/>
</dbReference>
<dbReference type="InterPro" id="IPR023137">
    <property type="entry name" value="BrxA_sf"/>
</dbReference>
<dbReference type="AlphaFoldDB" id="A0A1L7NJW0"/>
<dbReference type="EMBL" id="AP015029">
    <property type="protein sequence ID" value="BAW25727.1"/>
    <property type="molecule type" value="Genomic_DNA"/>
</dbReference>
<evidence type="ECO:0008006" key="3">
    <source>
        <dbReference type="Google" id="ProtNLM"/>
    </source>
</evidence>
<organism evidence="1 2">
    <name type="scientific">Pseudomonas putida</name>
    <name type="common">Arthrobacter siderocapsulatus</name>
    <dbReference type="NCBI Taxonomy" id="303"/>
    <lineage>
        <taxon>Bacteria</taxon>
        <taxon>Pseudomonadati</taxon>
        <taxon>Pseudomonadota</taxon>
        <taxon>Gammaproteobacteria</taxon>
        <taxon>Pseudomonadales</taxon>
        <taxon>Pseudomonadaceae</taxon>
        <taxon>Pseudomonas</taxon>
    </lineage>
</organism>
<dbReference type="Pfam" id="PF08849">
    <property type="entry name" value="BrxA"/>
    <property type="match status" value="1"/>
</dbReference>
<reference evidence="1 2" key="1">
    <citation type="submission" date="2015-11" db="EMBL/GenBank/DDBJ databases">
        <title>Complete genome sequencing of a biphenyl-degrading bacterium, Pseudomonas putida KF715 (=NBRC110667).</title>
        <authorList>
            <person name="Suenaga H."/>
            <person name="Fujihara N."/>
            <person name="Watanabe T."/>
            <person name="Hirose J."/>
            <person name="Kimura N."/>
            <person name="Yamazoe A."/>
            <person name="Hosoyama A."/>
            <person name="Shimodaira J."/>
            <person name="Furukawa K."/>
        </authorList>
    </citation>
    <scope>NUCLEOTIDE SEQUENCE [LARGE SCALE GENOMIC DNA]</scope>
    <source>
        <strain evidence="1 2">KF715</strain>
    </source>
</reference>
<dbReference type="Gene3D" id="1.10.3540.10">
    <property type="entry name" value="uncharacterized protein from magnetospirillum magneticum domain"/>
    <property type="match status" value="1"/>
</dbReference>
<proteinExistence type="predicted"/>
<evidence type="ECO:0000313" key="2">
    <source>
        <dbReference type="Proteomes" id="UP000218731"/>
    </source>
</evidence>
<dbReference type="Proteomes" id="UP000218731">
    <property type="component" value="Chromosome 1"/>
</dbReference>
<accession>A0A1L7NJW0</accession>
<name>A0A1L7NJW0_PSEPU</name>
<protein>
    <recommendedName>
        <fullName evidence="3">DUF1819 family protein</fullName>
    </recommendedName>
</protein>
<dbReference type="RefSeq" id="WP_096426784.1">
    <property type="nucleotide sequence ID" value="NZ_AP015029.1"/>
</dbReference>
<gene>
    <name evidence="1" type="ORF">KF715C_ch51540</name>
</gene>
<evidence type="ECO:0000313" key="1">
    <source>
        <dbReference type="EMBL" id="BAW25727.1"/>
    </source>
</evidence>
<sequence length="204" mass="24004">MSAERYRLSFTTGGLFLQEAPLVAERYLSLRDWSQTRAEVRNGNLLQARTASSAKRISIELFGRLELLDIEELEALVDGNRRERSYLLWSAVCRRYGFIRDFAIEVLHEYYLSRRHRIMTTDYEAFYNAKALWHKELDEIAVSTQKRLRHSVFQMLRESDLLSEQGQIQPALLTPHLVRLIAKHGREHLLVFPATDSEIQRWLQ</sequence>